<accession>A0A395RVK8</accession>
<dbReference type="STRING" id="5514.A0A395RVK8"/>
<dbReference type="Pfam" id="PF20516">
    <property type="entry name" value="PDDEXK_12"/>
    <property type="match status" value="1"/>
</dbReference>
<evidence type="ECO:0000313" key="2">
    <source>
        <dbReference type="EMBL" id="RGP64188.1"/>
    </source>
</evidence>
<dbReference type="InterPro" id="IPR046797">
    <property type="entry name" value="PDDEXK_12"/>
</dbReference>
<reference evidence="2 3" key="1">
    <citation type="journal article" date="2018" name="PLoS Pathog.">
        <title>Evolution of structural diversity of trichothecenes, a family of toxins produced by plant pathogenic and entomopathogenic fungi.</title>
        <authorList>
            <person name="Proctor R.H."/>
            <person name="McCormick S.P."/>
            <person name="Kim H.S."/>
            <person name="Cardoza R.E."/>
            <person name="Stanley A.M."/>
            <person name="Lindo L."/>
            <person name="Kelly A."/>
            <person name="Brown D.W."/>
            <person name="Lee T."/>
            <person name="Vaughan M.M."/>
            <person name="Alexander N.J."/>
            <person name="Busman M."/>
            <person name="Gutierrez S."/>
        </authorList>
    </citation>
    <scope>NUCLEOTIDE SEQUENCE [LARGE SCALE GENOMIC DNA]</scope>
    <source>
        <strain evidence="2 3">NRRL 3299</strain>
    </source>
</reference>
<dbReference type="GO" id="GO:0032259">
    <property type="term" value="P:methylation"/>
    <property type="evidence" value="ECO:0007669"/>
    <property type="project" value="UniProtKB-KW"/>
</dbReference>
<name>A0A395RVK8_FUSSP</name>
<dbReference type="Proteomes" id="UP000266152">
    <property type="component" value="Unassembled WGS sequence"/>
</dbReference>
<keyword evidence="3" id="KW-1185">Reference proteome</keyword>
<organism evidence="2 3">
    <name type="scientific">Fusarium sporotrichioides</name>
    <dbReference type="NCBI Taxonomy" id="5514"/>
    <lineage>
        <taxon>Eukaryota</taxon>
        <taxon>Fungi</taxon>
        <taxon>Dikarya</taxon>
        <taxon>Ascomycota</taxon>
        <taxon>Pezizomycotina</taxon>
        <taxon>Sordariomycetes</taxon>
        <taxon>Hypocreomycetidae</taxon>
        <taxon>Hypocreales</taxon>
        <taxon>Nectriaceae</taxon>
        <taxon>Fusarium</taxon>
    </lineage>
</organism>
<sequence length="212" mass="23952">MEYACSYARPSSCLLHAARHSCRTSNINKYRTVLHPTVNGRAAAIESKMIDFTLLLWLNRGSPRKAAHNTVISDADFRLMNSIAKTVWRQPVETQYVNQSTYAPLRFAPMAVNIETITATSANQGKSQLSVWTGSWFKRISELGLRGGRIPTIPLIHVVGHEWHISFASWHEGRIEIAEELEIGDTRTLVRLYQLVASLRCVGGWIETVYRV</sequence>
<keyword evidence="2" id="KW-0489">Methyltransferase</keyword>
<proteinExistence type="predicted"/>
<dbReference type="EMBL" id="PXOF01000118">
    <property type="protein sequence ID" value="RGP64188.1"/>
    <property type="molecule type" value="Genomic_DNA"/>
</dbReference>
<evidence type="ECO:0000259" key="1">
    <source>
        <dbReference type="Pfam" id="PF20516"/>
    </source>
</evidence>
<dbReference type="GO" id="GO:0008168">
    <property type="term" value="F:methyltransferase activity"/>
    <property type="evidence" value="ECO:0007669"/>
    <property type="project" value="UniProtKB-KW"/>
</dbReference>
<dbReference type="AlphaFoldDB" id="A0A395RVK8"/>
<evidence type="ECO:0000313" key="3">
    <source>
        <dbReference type="Proteomes" id="UP000266152"/>
    </source>
</evidence>
<feature type="domain" description="PD-(D/E)XK nuclease-like" evidence="1">
    <location>
        <begin position="20"/>
        <end position="211"/>
    </location>
</feature>
<protein>
    <submittedName>
        <fullName evidence="2">Methyltransferase type 11</fullName>
    </submittedName>
</protein>
<comment type="caution">
    <text evidence="2">The sequence shown here is derived from an EMBL/GenBank/DDBJ whole genome shotgun (WGS) entry which is preliminary data.</text>
</comment>
<keyword evidence="2" id="KW-0808">Transferase</keyword>
<gene>
    <name evidence="2" type="ORF">FSPOR_8006</name>
</gene>